<organism evidence="2 3">
    <name type="scientific">Anaerolinea thermophila (strain DSM 14523 / JCM 11388 / NBRC 100420 / UNI-1)</name>
    <dbReference type="NCBI Taxonomy" id="926569"/>
    <lineage>
        <taxon>Bacteria</taxon>
        <taxon>Bacillati</taxon>
        <taxon>Chloroflexota</taxon>
        <taxon>Anaerolineae</taxon>
        <taxon>Anaerolineales</taxon>
        <taxon>Anaerolineaceae</taxon>
        <taxon>Anaerolinea</taxon>
    </lineage>
</organism>
<protein>
    <recommendedName>
        <fullName evidence="4">DegV family protein</fullName>
    </recommendedName>
</protein>
<dbReference type="PANTHER" id="PTHR33434:SF2">
    <property type="entry name" value="FATTY ACID-BINDING PROTEIN TM_1468"/>
    <property type="match status" value="1"/>
</dbReference>
<evidence type="ECO:0000256" key="1">
    <source>
        <dbReference type="ARBA" id="ARBA00023121"/>
    </source>
</evidence>
<sequence>MIKIVADTTSCLTLEEVQKRGIYYVPQIIVIGEETYRDDTEMNAIEFLQRQRTSPILPKTAAPPPALYTPIFQEITEQGNSALVLAPSTQVSGTYRGASVAAQDFPNTDIRIIDTQLIAGGLGQLVLAAQEWTERGLSMDEILQRVEAMRKRHRVYFVVDTLDYLYKGGRIGTAKHLIGSLLQMKPILTLQDGHVASFESQRTQKRAIARLKEIVLSECPPGPQSRLNIMHGDALELAQSLAQELGPALNIPVEQIPIYDLTPAILVHSGPGVIAISYFTN</sequence>
<dbReference type="STRING" id="926569.ANT_18610"/>
<keyword evidence="1" id="KW-0446">Lipid-binding</keyword>
<proteinExistence type="predicted"/>
<dbReference type="RefSeq" id="WP_013560264.1">
    <property type="nucleotide sequence ID" value="NC_014960.1"/>
</dbReference>
<evidence type="ECO:0008006" key="4">
    <source>
        <dbReference type="Google" id="ProtNLM"/>
    </source>
</evidence>
<dbReference type="InParanoid" id="E8N623"/>
<dbReference type="InterPro" id="IPR050270">
    <property type="entry name" value="DegV_domain_contain"/>
</dbReference>
<evidence type="ECO:0000313" key="3">
    <source>
        <dbReference type="Proteomes" id="UP000008922"/>
    </source>
</evidence>
<dbReference type="HOGENOM" id="CLU_048251_3_2_0"/>
<dbReference type="GO" id="GO:0008289">
    <property type="term" value="F:lipid binding"/>
    <property type="evidence" value="ECO:0007669"/>
    <property type="project" value="UniProtKB-KW"/>
</dbReference>
<dbReference type="AlphaFoldDB" id="E8N623"/>
<dbReference type="Pfam" id="PF02645">
    <property type="entry name" value="DegV"/>
    <property type="match status" value="1"/>
</dbReference>
<gene>
    <name evidence="2" type="ordered locus">ANT_18610</name>
</gene>
<reference evidence="2 3" key="1">
    <citation type="submission" date="2010-12" db="EMBL/GenBank/DDBJ databases">
        <title>Whole genome sequence of Anaerolinea thermophila UNI-1.</title>
        <authorList>
            <person name="Narita-Yamada S."/>
            <person name="Kishi E."/>
            <person name="Watanabe Y."/>
            <person name="Takasaki K."/>
            <person name="Ankai A."/>
            <person name="Oguchi A."/>
            <person name="Fukui S."/>
            <person name="Takahashi M."/>
            <person name="Yashiro I."/>
            <person name="Hosoyama A."/>
            <person name="Sekiguchi Y."/>
            <person name="Hanada S."/>
            <person name="Fujita N."/>
        </authorList>
    </citation>
    <scope>NUCLEOTIDE SEQUENCE [LARGE SCALE GENOMIC DNA]</scope>
    <source>
        <strain evidence="3">DSM 14523 / JCM 11388 / NBRC 100420 / UNI-1</strain>
    </source>
</reference>
<dbReference type="EMBL" id="AP012029">
    <property type="protein sequence ID" value="BAJ63887.1"/>
    <property type="molecule type" value="Genomic_DNA"/>
</dbReference>
<dbReference type="PANTHER" id="PTHR33434">
    <property type="entry name" value="DEGV DOMAIN-CONTAINING PROTEIN DR_1986-RELATED"/>
    <property type="match status" value="1"/>
</dbReference>
<dbReference type="KEGG" id="atm:ANT_18610"/>
<dbReference type="InterPro" id="IPR003797">
    <property type="entry name" value="DegV"/>
</dbReference>
<dbReference type="eggNOG" id="COG1307">
    <property type="taxonomic scope" value="Bacteria"/>
</dbReference>
<dbReference type="OrthoDB" id="9780660at2"/>
<dbReference type="NCBIfam" id="TIGR00762">
    <property type="entry name" value="DegV"/>
    <property type="match status" value="1"/>
</dbReference>
<name>E8N623_ANATU</name>
<accession>E8N623</accession>
<dbReference type="InterPro" id="IPR043168">
    <property type="entry name" value="DegV_C"/>
</dbReference>
<dbReference type="Gene3D" id="3.40.50.10170">
    <property type="match status" value="1"/>
</dbReference>
<dbReference type="Gene3D" id="3.30.1180.10">
    <property type="match status" value="1"/>
</dbReference>
<evidence type="ECO:0000313" key="2">
    <source>
        <dbReference type="EMBL" id="BAJ63887.1"/>
    </source>
</evidence>
<dbReference type="SUPFAM" id="SSF82549">
    <property type="entry name" value="DAK1/DegV-like"/>
    <property type="match status" value="1"/>
</dbReference>
<keyword evidence="3" id="KW-1185">Reference proteome</keyword>
<dbReference type="Proteomes" id="UP000008922">
    <property type="component" value="Chromosome"/>
</dbReference>
<dbReference type="PROSITE" id="PS51482">
    <property type="entry name" value="DEGV"/>
    <property type="match status" value="1"/>
</dbReference>